<gene>
    <name evidence="1" type="ORF">SCLCIDRAFT_1212278</name>
</gene>
<evidence type="ECO:0000313" key="2">
    <source>
        <dbReference type="Proteomes" id="UP000053989"/>
    </source>
</evidence>
<reference evidence="2" key="2">
    <citation type="submission" date="2015-01" db="EMBL/GenBank/DDBJ databases">
        <title>Evolutionary Origins and Diversification of the Mycorrhizal Mutualists.</title>
        <authorList>
            <consortium name="DOE Joint Genome Institute"/>
            <consortium name="Mycorrhizal Genomics Consortium"/>
            <person name="Kohler A."/>
            <person name="Kuo A."/>
            <person name="Nagy L.G."/>
            <person name="Floudas D."/>
            <person name="Copeland A."/>
            <person name="Barry K.W."/>
            <person name="Cichocki N."/>
            <person name="Veneault-Fourrey C."/>
            <person name="LaButti K."/>
            <person name="Lindquist E.A."/>
            <person name="Lipzen A."/>
            <person name="Lundell T."/>
            <person name="Morin E."/>
            <person name="Murat C."/>
            <person name="Riley R."/>
            <person name="Ohm R."/>
            <person name="Sun H."/>
            <person name="Tunlid A."/>
            <person name="Henrissat B."/>
            <person name="Grigoriev I.V."/>
            <person name="Hibbett D.S."/>
            <person name="Martin F."/>
        </authorList>
    </citation>
    <scope>NUCLEOTIDE SEQUENCE [LARGE SCALE GENOMIC DNA]</scope>
    <source>
        <strain evidence="2">Foug A</strain>
    </source>
</reference>
<protein>
    <submittedName>
        <fullName evidence="1">Uncharacterized protein</fullName>
    </submittedName>
</protein>
<dbReference type="Proteomes" id="UP000053989">
    <property type="component" value="Unassembled WGS sequence"/>
</dbReference>
<dbReference type="AlphaFoldDB" id="A0A0C2ZVM2"/>
<organism evidence="1 2">
    <name type="scientific">Scleroderma citrinum Foug A</name>
    <dbReference type="NCBI Taxonomy" id="1036808"/>
    <lineage>
        <taxon>Eukaryota</taxon>
        <taxon>Fungi</taxon>
        <taxon>Dikarya</taxon>
        <taxon>Basidiomycota</taxon>
        <taxon>Agaricomycotina</taxon>
        <taxon>Agaricomycetes</taxon>
        <taxon>Agaricomycetidae</taxon>
        <taxon>Boletales</taxon>
        <taxon>Sclerodermatineae</taxon>
        <taxon>Sclerodermataceae</taxon>
        <taxon>Scleroderma</taxon>
    </lineage>
</organism>
<dbReference type="HOGENOM" id="CLU_2559640_0_0_1"/>
<accession>A0A0C2ZVM2</accession>
<dbReference type="EMBL" id="KN822022">
    <property type="protein sequence ID" value="KIM65538.1"/>
    <property type="molecule type" value="Genomic_DNA"/>
</dbReference>
<sequence>MVQRNYCLCETRSFEEYRAVGWTSLSAKLCLVYCAFDASFFDPAWARVTSVIDLRPQLVPIRVMRASMAVDRGRERHVLLCP</sequence>
<evidence type="ECO:0000313" key="1">
    <source>
        <dbReference type="EMBL" id="KIM65538.1"/>
    </source>
</evidence>
<keyword evidence="2" id="KW-1185">Reference proteome</keyword>
<name>A0A0C2ZVM2_9AGAM</name>
<reference evidence="1 2" key="1">
    <citation type="submission" date="2014-04" db="EMBL/GenBank/DDBJ databases">
        <authorList>
            <consortium name="DOE Joint Genome Institute"/>
            <person name="Kuo A."/>
            <person name="Kohler A."/>
            <person name="Nagy L.G."/>
            <person name="Floudas D."/>
            <person name="Copeland A."/>
            <person name="Barry K.W."/>
            <person name="Cichocki N."/>
            <person name="Veneault-Fourrey C."/>
            <person name="LaButti K."/>
            <person name="Lindquist E.A."/>
            <person name="Lipzen A."/>
            <person name="Lundell T."/>
            <person name="Morin E."/>
            <person name="Murat C."/>
            <person name="Sun H."/>
            <person name="Tunlid A."/>
            <person name="Henrissat B."/>
            <person name="Grigoriev I.V."/>
            <person name="Hibbett D.S."/>
            <person name="Martin F."/>
            <person name="Nordberg H.P."/>
            <person name="Cantor M.N."/>
            <person name="Hua S.X."/>
        </authorList>
    </citation>
    <scope>NUCLEOTIDE SEQUENCE [LARGE SCALE GENOMIC DNA]</scope>
    <source>
        <strain evidence="1 2">Foug A</strain>
    </source>
</reference>
<proteinExistence type="predicted"/>
<dbReference type="InParanoid" id="A0A0C2ZVM2"/>